<dbReference type="PROSITE" id="PS00622">
    <property type="entry name" value="HTH_LUXR_1"/>
    <property type="match status" value="1"/>
</dbReference>
<dbReference type="Gene3D" id="1.10.10.10">
    <property type="entry name" value="Winged helix-like DNA-binding domain superfamily/Winged helix DNA-binding domain"/>
    <property type="match status" value="1"/>
</dbReference>
<reference evidence="5" key="1">
    <citation type="journal article" date="2019" name="Int. J. Syst. Evol. Microbiol.">
        <title>The Global Catalogue of Microorganisms (GCM) 10K type strain sequencing project: providing services to taxonomists for standard genome sequencing and annotation.</title>
        <authorList>
            <consortium name="The Broad Institute Genomics Platform"/>
            <consortium name="The Broad Institute Genome Sequencing Center for Infectious Disease"/>
            <person name="Wu L."/>
            <person name="Ma J."/>
        </authorList>
    </citation>
    <scope>NUCLEOTIDE SEQUENCE [LARGE SCALE GENOMIC DNA]</scope>
    <source>
        <strain evidence="5">JCM 17809</strain>
    </source>
</reference>
<dbReference type="Proteomes" id="UP001500945">
    <property type="component" value="Unassembled WGS sequence"/>
</dbReference>
<dbReference type="PANTHER" id="PTHR16305">
    <property type="entry name" value="TESTICULAR SOLUBLE ADENYLYL CYCLASE"/>
    <property type="match status" value="1"/>
</dbReference>
<keyword evidence="5" id="KW-1185">Reference proteome</keyword>
<sequence>MQAATVRRYGRLVLHGRERERALLVATVAQARAGIADVLVVVGEPGVGKTALLRDLVSSQQGPGGARVLRTAGVESESPLPFAALHRLLRPVATLGELPAPQARALRIAFGLEDGPAVEPFLIGVATLSALTEAAAHDGHLLCVVDDAQWLDSASADALLFAARQLSADPVAIVFAARAEGPGVAGFAADGLPVLHVRGLTEEPARQLLNQLSDATLPGDVVDRLVRETAGNPLALLELPAELSPAQLDGTAPMPQQLTLTAGVERAFLDRCRRLSEDAQTLLLVAAVDATGRVDTVRRAAAALGVAMHAWEDAERAGLLSVTGEGVAVRHPLVRSAVYQAATSFERGRAHRALASAVGHDDPDRATWHRAAAAAGPDAHLADDLDQVALRAEQRGGHVAASNAFERAAALTTDEGTRAARLFGAARTAWASGQAVRARALASSARGLALDPLLRADIDRLRARIEINVGSAADAHRIFTVGARAVADLDHGRALEMASAAALTRTYGGDSGASLPQAVLARLLAPTPADTTRTTCLRLLLATLTASADHEWARASATLDQALDAGRQLEDLDVLGNLGNAALSLGADDGAQFAYATMVSVARELGAGMVVIYGLERLAFAQLPASSWTAVRSSVDEALTLARSVGQPTLTAAPLAWLTLLSALTGSEAFDQHLVEAEKVTEQHPLGILTDPVHDLIRWARGTRAAASGDAPAALHHLSAIRVPALQRMAAVDRIEAAVRAGARDEALAWVAELTPFATATNRSWALADVDLGRALTATDPATAATSFAGALHHFEQARRPYDLARARLAYGKFLRRHNRRVDARGHLRSAVETFDDLGATPLSARATEELRASGETARKRDPSTLLDLTPMERKVAQLVGTGLSNKEVAAQCWVSPRTVAFHLRNVFTKLGISSRTELARLDVG</sequence>
<dbReference type="InterPro" id="IPR016032">
    <property type="entry name" value="Sig_transdc_resp-reg_C-effctor"/>
</dbReference>
<dbReference type="Pfam" id="PF13191">
    <property type="entry name" value="AAA_16"/>
    <property type="match status" value="1"/>
</dbReference>
<gene>
    <name evidence="4" type="ORF">GCM10023168_05770</name>
</gene>
<organism evidence="4 5">
    <name type="scientific">Fodinibacter luteus</name>
    <dbReference type="NCBI Taxonomy" id="552064"/>
    <lineage>
        <taxon>Bacteria</taxon>
        <taxon>Bacillati</taxon>
        <taxon>Actinomycetota</taxon>
        <taxon>Actinomycetes</taxon>
        <taxon>Micrococcales</taxon>
        <taxon>Intrasporangiaceae</taxon>
        <taxon>Fodinibacter (ex Wang et al. 2009)</taxon>
    </lineage>
</organism>
<name>A0ABP8K0S4_9MICO</name>
<dbReference type="RefSeq" id="WP_345202054.1">
    <property type="nucleotide sequence ID" value="NZ_BAABGM010000003.1"/>
</dbReference>
<dbReference type="InterPro" id="IPR000792">
    <property type="entry name" value="Tscrpt_reg_LuxR_C"/>
</dbReference>
<dbReference type="SUPFAM" id="SSF46894">
    <property type="entry name" value="C-terminal effector domain of the bipartite response regulators"/>
    <property type="match status" value="1"/>
</dbReference>
<dbReference type="InterPro" id="IPR041664">
    <property type="entry name" value="AAA_16"/>
</dbReference>
<dbReference type="PANTHER" id="PTHR16305:SF35">
    <property type="entry name" value="TRANSCRIPTIONAL ACTIVATOR DOMAIN"/>
    <property type="match status" value="1"/>
</dbReference>
<evidence type="ECO:0000259" key="3">
    <source>
        <dbReference type="PROSITE" id="PS50043"/>
    </source>
</evidence>
<feature type="domain" description="HTH luxR-type" evidence="3">
    <location>
        <begin position="862"/>
        <end position="925"/>
    </location>
</feature>
<proteinExistence type="predicted"/>
<dbReference type="CDD" id="cd06170">
    <property type="entry name" value="LuxR_C_like"/>
    <property type="match status" value="1"/>
</dbReference>
<dbReference type="Pfam" id="PF00196">
    <property type="entry name" value="GerE"/>
    <property type="match status" value="1"/>
</dbReference>
<accession>A0ABP8K0S4</accession>
<evidence type="ECO:0000256" key="2">
    <source>
        <dbReference type="ARBA" id="ARBA00022840"/>
    </source>
</evidence>
<dbReference type="EMBL" id="BAABGM010000003">
    <property type="protein sequence ID" value="GAA4399039.1"/>
    <property type="molecule type" value="Genomic_DNA"/>
</dbReference>
<dbReference type="SUPFAM" id="SSF52540">
    <property type="entry name" value="P-loop containing nucleoside triphosphate hydrolases"/>
    <property type="match status" value="1"/>
</dbReference>
<dbReference type="PRINTS" id="PR00038">
    <property type="entry name" value="HTHLUXR"/>
</dbReference>
<keyword evidence="1" id="KW-0547">Nucleotide-binding</keyword>
<comment type="caution">
    <text evidence="4">The sequence shown here is derived from an EMBL/GenBank/DDBJ whole genome shotgun (WGS) entry which is preliminary data.</text>
</comment>
<keyword evidence="2" id="KW-0067">ATP-binding</keyword>
<protein>
    <submittedName>
        <fullName evidence="4">LuxR family transcriptional regulator</fullName>
    </submittedName>
</protein>
<evidence type="ECO:0000313" key="5">
    <source>
        <dbReference type="Proteomes" id="UP001500945"/>
    </source>
</evidence>
<dbReference type="SMART" id="SM00421">
    <property type="entry name" value="HTH_LUXR"/>
    <property type="match status" value="1"/>
</dbReference>
<dbReference type="PROSITE" id="PS50043">
    <property type="entry name" value="HTH_LUXR_2"/>
    <property type="match status" value="1"/>
</dbReference>
<dbReference type="InterPro" id="IPR027417">
    <property type="entry name" value="P-loop_NTPase"/>
</dbReference>
<evidence type="ECO:0000313" key="4">
    <source>
        <dbReference type="EMBL" id="GAA4399039.1"/>
    </source>
</evidence>
<evidence type="ECO:0000256" key="1">
    <source>
        <dbReference type="ARBA" id="ARBA00022741"/>
    </source>
</evidence>
<dbReference type="InterPro" id="IPR036388">
    <property type="entry name" value="WH-like_DNA-bd_sf"/>
</dbReference>
<dbReference type="Gene3D" id="3.40.50.300">
    <property type="entry name" value="P-loop containing nucleotide triphosphate hydrolases"/>
    <property type="match status" value="1"/>
</dbReference>